<feature type="compositionally biased region" description="Low complexity" evidence="5">
    <location>
        <begin position="1"/>
        <end position="15"/>
    </location>
</feature>
<dbReference type="Pfam" id="PF06271">
    <property type="entry name" value="RDD"/>
    <property type="match status" value="1"/>
</dbReference>
<proteinExistence type="predicted"/>
<comment type="subcellular location">
    <subcellularLocation>
        <location evidence="1">Membrane</location>
        <topology evidence="1">Multi-pass membrane protein</topology>
    </subcellularLocation>
</comment>
<evidence type="ECO:0000256" key="2">
    <source>
        <dbReference type="ARBA" id="ARBA00022692"/>
    </source>
</evidence>
<evidence type="ECO:0000313" key="8">
    <source>
        <dbReference type="EMBL" id="AYD90236.1"/>
    </source>
</evidence>
<feature type="transmembrane region" description="Helical" evidence="6">
    <location>
        <begin position="100"/>
        <end position="121"/>
    </location>
</feature>
<dbReference type="Proteomes" id="UP000273001">
    <property type="component" value="Chromosome"/>
</dbReference>
<keyword evidence="4 6" id="KW-0472">Membrane</keyword>
<reference evidence="8 9" key="1">
    <citation type="submission" date="2018-09" db="EMBL/GenBank/DDBJ databases">
        <authorList>
            <person name="Li J."/>
        </authorList>
    </citation>
    <scope>NUCLEOTIDE SEQUENCE [LARGE SCALE GENOMIC DNA]</scope>
    <source>
        <strain evidence="8 9">2129</strain>
    </source>
</reference>
<evidence type="ECO:0000259" key="7">
    <source>
        <dbReference type="Pfam" id="PF06271"/>
    </source>
</evidence>
<keyword evidence="9" id="KW-1185">Reference proteome</keyword>
<evidence type="ECO:0000256" key="4">
    <source>
        <dbReference type="ARBA" id="ARBA00023136"/>
    </source>
</evidence>
<dbReference type="PANTHER" id="PTHR38480:SF1">
    <property type="entry name" value="SLR0254 PROTEIN"/>
    <property type="match status" value="1"/>
</dbReference>
<evidence type="ECO:0000256" key="1">
    <source>
        <dbReference type="ARBA" id="ARBA00004141"/>
    </source>
</evidence>
<protein>
    <submittedName>
        <fullName evidence="8">RDD family protein</fullName>
    </submittedName>
</protein>
<feature type="transmembrane region" description="Helical" evidence="6">
    <location>
        <begin position="71"/>
        <end position="88"/>
    </location>
</feature>
<dbReference type="EMBL" id="CP032514">
    <property type="protein sequence ID" value="AYD90236.1"/>
    <property type="molecule type" value="Genomic_DNA"/>
</dbReference>
<feature type="domain" description="RDD" evidence="7">
    <location>
        <begin position="58"/>
        <end position="190"/>
    </location>
</feature>
<feature type="region of interest" description="Disordered" evidence="5">
    <location>
        <begin position="1"/>
        <end position="30"/>
    </location>
</feature>
<sequence length="318" mass="33554">MTATPTTTNATTTAALSSYPDQSGRPGTAGDITGDIAGDIASDMVVTAEAVALEALPATAVSRLLSGAVDYGIYAVGALLTLTTIGRLSAARILPSPSGALLSVSLSLTAFTWIVVVPIAVEILSRGRSAGRLVTGARVVRDDGGAVRLRHSLVRALVGAVEIWGTGALLALVSCVVTRRGKRLGDLLAGTYVVRDHYDSLHRAPLLMPPELAAWAAGADLGRLPGNVTLVARTFLQRSAGLREPYRQQLGTHLATQVSEYVSPPPPPGTHPERFLAAVLVQRRDRELALELERRHLEETVRHSMARLPFEVGSGDAR</sequence>
<organism evidence="8 9">
    <name type="scientific">Actinomyces lilanjuaniae</name>
    <dbReference type="NCBI Taxonomy" id="2321394"/>
    <lineage>
        <taxon>Bacteria</taxon>
        <taxon>Bacillati</taxon>
        <taxon>Actinomycetota</taxon>
        <taxon>Actinomycetes</taxon>
        <taxon>Actinomycetales</taxon>
        <taxon>Actinomycetaceae</taxon>
        <taxon>Actinomyces</taxon>
    </lineage>
</organism>
<dbReference type="InterPro" id="IPR010432">
    <property type="entry name" value="RDD"/>
</dbReference>
<keyword evidence="2 6" id="KW-0812">Transmembrane</keyword>
<dbReference type="PANTHER" id="PTHR38480">
    <property type="entry name" value="SLR0254 PROTEIN"/>
    <property type="match status" value="1"/>
</dbReference>
<gene>
    <name evidence="8" type="ORF">D5R93_09895</name>
</gene>
<keyword evidence="3 6" id="KW-1133">Transmembrane helix</keyword>
<accession>A0ABN5PPH3</accession>
<evidence type="ECO:0000313" key="9">
    <source>
        <dbReference type="Proteomes" id="UP000273001"/>
    </source>
</evidence>
<evidence type="ECO:0000256" key="3">
    <source>
        <dbReference type="ARBA" id="ARBA00022989"/>
    </source>
</evidence>
<evidence type="ECO:0000256" key="6">
    <source>
        <dbReference type="SAM" id="Phobius"/>
    </source>
</evidence>
<feature type="transmembrane region" description="Helical" evidence="6">
    <location>
        <begin position="156"/>
        <end position="177"/>
    </location>
</feature>
<evidence type="ECO:0000256" key="5">
    <source>
        <dbReference type="SAM" id="MobiDB-lite"/>
    </source>
</evidence>
<name>A0ABN5PPH3_9ACTO</name>